<name>A0A7Y9GG56_9ACTN</name>
<gene>
    <name evidence="1" type="ORF">BJ999_004971</name>
</gene>
<proteinExistence type="predicted"/>
<dbReference type="Proteomes" id="UP000591272">
    <property type="component" value="Unassembled WGS sequence"/>
</dbReference>
<comment type="caution">
    <text evidence="1">The sequence shown here is derived from an EMBL/GenBank/DDBJ whole genome shotgun (WGS) entry which is preliminary data.</text>
</comment>
<sequence>MHVYSHETTDPVREPEAIVLWSPPAVRTRVRVVAWPTSWAPLR</sequence>
<keyword evidence="2" id="KW-1185">Reference proteome</keyword>
<dbReference type="EMBL" id="JACCBT010000001">
    <property type="protein sequence ID" value="NYE14675.1"/>
    <property type="molecule type" value="Genomic_DNA"/>
</dbReference>
<accession>A0A7Y9GG56</accession>
<dbReference type="AlphaFoldDB" id="A0A7Y9GG56"/>
<protein>
    <submittedName>
        <fullName evidence="1">Uncharacterized protein</fullName>
    </submittedName>
</protein>
<reference evidence="1 2" key="1">
    <citation type="submission" date="2020-07" db="EMBL/GenBank/DDBJ databases">
        <title>Sequencing the genomes of 1000 actinobacteria strains.</title>
        <authorList>
            <person name="Klenk H.-P."/>
        </authorList>
    </citation>
    <scope>NUCLEOTIDE SEQUENCE [LARGE SCALE GENOMIC DNA]</scope>
    <source>
        <strain evidence="1 2">DSM 43461</strain>
    </source>
</reference>
<organism evidence="1 2">
    <name type="scientific">Actinomadura citrea</name>
    <dbReference type="NCBI Taxonomy" id="46158"/>
    <lineage>
        <taxon>Bacteria</taxon>
        <taxon>Bacillati</taxon>
        <taxon>Actinomycetota</taxon>
        <taxon>Actinomycetes</taxon>
        <taxon>Streptosporangiales</taxon>
        <taxon>Thermomonosporaceae</taxon>
        <taxon>Actinomadura</taxon>
    </lineage>
</organism>
<evidence type="ECO:0000313" key="1">
    <source>
        <dbReference type="EMBL" id="NYE14675.1"/>
    </source>
</evidence>
<evidence type="ECO:0000313" key="2">
    <source>
        <dbReference type="Proteomes" id="UP000591272"/>
    </source>
</evidence>